<evidence type="ECO:0000256" key="1">
    <source>
        <dbReference type="ARBA" id="ARBA00006432"/>
    </source>
</evidence>
<dbReference type="EMBL" id="KV440974">
    <property type="protein sequence ID" value="OAD77574.1"/>
    <property type="molecule type" value="Genomic_DNA"/>
</dbReference>
<dbReference type="STRING" id="763407.A0A167PAH5"/>
<dbReference type="InParanoid" id="A0A167PAH5"/>
<dbReference type="OrthoDB" id="6509636at2759"/>
<accession>A0A167PAH5</accession>
<reference evidence="6" key="1">
    <citation type="submission" date="2015-06" db="EMBL/GenBank/DDBJ databases">
        <title>Expansion of signal transduction pathways in fungi by whole-genome duplication.</title>
        <authorList>
            <consortium name="DOE Joint Genome Institute"/>
            <person name="Corrochano L.M."/>
            <person name="Kuo A."/>
            <person name="Marcet-Houben M."/>
            <person name="Polaino S."/>
            <person name="Salamov A."/>
            <person name="Villalobos J.M."/>
            <person name="Alvarez M.I."/>
            <person name="Avalos J."/>
            <person name="Benito E.P."/>
            <person name="Benoit I."/>
            <person name="Burger G."/>
            <person name="Camino L.P."/>
            <person name="Canovas D."/>
            <person name="Cerda-Olmedo E."/>
            <person name="Cheng J.-F."/>
            <person name="Dominguez A."/>
            <person name="Elias M."/>
            <person name="Eslava A.P."/>
            <person name="Glaser F."/>
            <person name="Grimwood J."/>
            <person name="Gutierrez G."/>
            <person name="Heitman J."/>
            <person name="Henrissat B."/>
            <person name="Iturriaga E.A."/>
            <person name="Lang B.F."/>
            <person name="Lavin J.L."/>
            <person name="Lee S."/>
            <person name="Li W."/>
            <person name="Lindquist E."/>
            <person name="Lopez-Garcia S."/>
            <person name="Luque E.M."/>
            <person name="Marcos A.T."/>
            <person name="Martin J."/>
            <person name="McCluskey K."/>
            <person name="Medina H.R."/>
            <person name="Miralles-Duran A."/>
            <person name="Miyazaki A."/>
            <person name="Munoz-Torres E."/>
            <person name="Oguiza J.A."/>
            <person name="Ohm R."/>
            <person name="Olmedo M."/>
            <person name="Orejas M."/>
            <person name="Ortiz-Castellanos L."/>
            <person name="Pisabarro A.G."/>
            <person name="Rodriguez-Romero J."/>
            <person name="Ruiz-Herrera J."/>
            <person name="Ruiz-Vazquez R."/>
            <person name="Sanz C."/>
            <person name="Schackwitz W."/>
            <person name="Schmutz J."/>
            <person name="Shahriari M."/>
            <person name="Shelest E."/>
            <person name="Silva-Franco F."/>
            <person name="Soanes D."/>
            <person name="Syed K."/>
            <person name="Tagua V.G."/>
            <person name="Talbot N.J."/>
            <person name="Thon M."/>
            <person name="De vries R.P."/>
            <person name="Wiebenga A."/>
            <person name="Yadav J.S."/>
            <person name="Braun E.L."/>
            <person name="Baker S."/>
            <person name="Garre V."/>
            <person name="Horwitz B."/>
            <person name="Torres-Martinez S."/>
            <person name="Idnurm A."/>
            <person name="Herrera-Estrella A."/>
            <person name="Gabaldon T."/>
            <person name="Grigoriev I.V."/>
        </authorList>
    </citation>
    <scope>NUCLEOTIDE SEQUENCE [LARGE SCALE GENOMIC DNA]</scope>
    <source>
        <strain evidence="6">NRRL 1555(-)</strain>
    </source>
</reference>
<name>A0A167PAH5_PHYB8</name>
<dbReference type="VEuPathDB" id="FungiDB:PHYBLDRAFT_17339"/>
<proteinExistence type="inferred from homology"/>
<dbReference type="Gene3D" id="3.40.50.12780">
    <property type="entry name" value="N-terminal domain of ligase-like"/>
    <property type="match status" value="1"/>
</dbReference>
<dbReference type="InterPro" id="IPR000873">
    <property type="entry name" value="AMP-dep_synth/lig_dom"/>
</dbReference>
<dbReference type="Gene3D" id="3.30.300.30">
    <property type="match status" value="1"/>
</dbReference>
<evidence type="ECO:0000313" key="5">
    <source>
        <dbReference type="EMBL" id="OAD77574.1"/>
    </source>
</evidence>
<dbReference type="AlphaFoldDB" id="A0A167PAH5"/>
<evidence type="ECO:0000259" key="3">
    <source>
        <dbReference type="Pfam" id="PF00501"/>
    </source>
</evidence>
<evidence type="ECO:0000256" key="2">
    <source>
        <dbReference type="ARBA" id="ARBA00022598"/>
    </source>
</evidence>
<evidence type="ECO:0000313" key="6">
    <source>
        <dbReference type="Proteomes" id="UP000077315"/>
    </source>
</evidence>
<keyword evidence="6" id="KW-1185">Reference proteome</keyword>
<dbReference type="PANTHER" id="PTHR24096">
    <property type="entry name" value="LONG-CHAIN-FATTY-ACID--COA LIGASE"/>
    <property type="match status" value="1"/>
</dbReference>
<dbReference type="InterPro" id="IPR025110">
    <property type="entry name" value="AMP-bd_C"/>
</dbReference>
<keyword evidence="2" id="KW-0436">Ligase</keyword>
<dbReference type="Pfam" id="PF13193">
    <property type="entry name" value="AMP-binding_C"/>
    <property type="match status" value="1"/>
</dbReference>
<dbReference type="Pfam" id="PF00501">
    <property type="entry name" value="AMP-binding"/>
    <property type="match status" value="1"/>
</dbReference>
<organism evidence="5 6">
    <name type="scientific">Phycomyces blakesleeanus (strain ATCC 8743b / DSM 1359 / FGSC 10004 / NBRC 33097 / NRRL 1555)</name>
    <dbReference type="NCBI Taxonomy" id="763407"/>
    <lineage>
        <taxon>Eukaryota</taxon>
        <taxon>Fungi</taxon>
        <taxon>Fungi incertae sedis</taxon>
        <taxon>Mucoromycota</taxon>
        <taxon>Mucoromycotina</taxon>
        <taxon>Mucoromycetes</taxon>
        <taxon>Mucorales</taxon>
        <taxon>Phycomycetaceae</taxon>
        <taxon>Phycomyces</taxon>
    </lineage>
</organism>
<dbReference type="InterPro" id="IPR045851">
    <property type="entry name" value="AMP-bd_C_sf"/>
</dbReference>
<dbReference type="SUPFAM" id="SSF56801">
    <property type="entry name" value="Acetyl-CoA synthetase-like"/>
    <property type="match status" value="1"/>
</dbReference>
<sequence length="538" mass="59890">MVFVGAPLPEPIPVISGYDLLFTNARNLPLDRKVFIDNDNVDNYITYGGLVTQVTKFSSGLQQIFNFQRGDVVAICSPNQINYPVALHGTVAAGGIACPVEHTLTTDLLVKDFMTVRPKLIIAHKHTLGRCLEAAEIIGLPKSHILLFGPRKLRGVMPYKHILYSYGVTRPPVQLTREEILTKPAFLYFTSGTSGVKKAVMMSQFNINACLMAKDAWSKVEARAVSHVEFHHASALIINLHYCIMHGVETFLLHRYNIRDLCSTIQKYKVGLCASPPWTVTYLVKDPVYRSYDLSSLNVFICTGAFLDNSSARAFYDRFGIPVINKYAMTENTCFFKTILETVQAGSLGVVQDGNILKIVGDDGQEVGPGEMGELCVKGPTVAQGYYLNPEKTVEAFDKEGFFHTGDLIRGDENGHFFYVDRAKDLIKYHLHHIYPGEIEDILMTHPLISESSVIGMYSRDLATEMVTAFVVLVPGTKRTASLADEICEYANSRVSDIKRLRGGVKFLEKFPRTAAGKILRGVIRMNAMEQDDELKAL</sequence>
<protein>
    <submittedName>
        <fullName evidence="5">Uncharacterized protein</fullName>
    </submittedName>
</protein>
<gene>
    <name evidence="5" type="ORF">PHYBLDRAFT_17339</name>
</gene>
<feature type="domain" description="AMP-binding enzyme C-terminal" evidence="4">
    <location>
        <begin position="438"/>
        <end position="518"/>
    </location>
</feature>
<dbReference type="GO" id="GO:0016405">
    <property type="term" value="F:CoA-ligase activity"/>
    <property type="evidence" value="ECO:0007669"/>
    <property type="project" value="TreeGrafter"/>
</dbReference>
<dbReference type="InterPro" id="IPR042099">
    <property type="entry name" value="ANL_N_sf"/>
</dbReference>
<dbReference type="Proteomes" id="UP000077315">
    <property type="component" value="Unassembled WGS sequence"/>
</dbReference>
<dbReference type="GeneID" id="28997928"/>
<evidence type="ECO:0000259" key="4">
    <source>
        <dbReference type="Pfam" id="PF13193"/>
    </source>
</evidence>
<dbReference type="PANTHER" id="PTHR24096:SF149">
    <property type="entry name" value="AMP-BINDING DOMAIN-CONTAINING PROTEIN-RELATED"/>
    <property type="match status" value="1"/>
</dbReference>
<feature type="domain" description="AMP-dependent synthetase/ligase" evidence="3">
    <location>
        <begin position="23"/>
        <end position="387"/>
    </location>
</feature>
<dbReference type="RefSeq" id="XP_018295614.1">
    <property type="nucleotide sequence ID" value="XM_018437022.1"/>
</dbReference>
<comment type="similarity">
    <text evidence="1">Belongs to the ATP-dependent AMP-binding enzyme family.</text>
</comment>